<organism evidence="2 3">
    <name type="scientific">Gonium pectorale</name>
    <name type="common">Green alga</name>
    <dbReference type="NCBI Taxonomy" id="33097"/>
    <lineage>
        <taxon>Eukaryota</taxon>
        <taxon>Viridiplantae</taxon>
        <taxon>Chlorophyta</taxon>
        <taxon>core chlorophytes</taxon>
        <taxon>Chlorophyceae</taxon>
        <taxon>CS clade</taxon>
        <taxon>Chlamydomonadales</taxon>
        <taxon>Volvocaceae</taxon>
        <taxon>Gonium</taxon>
    </lineage>
</organism>
<dbReference type="InterPro" id="IPR053000">
    <property type="entry name" value="WSS1-like_metalloprotease"/>
</dbReference>
<protein>
    <recommendedName>
        <fullName evidence="1">WLM domain-containing protein</fullName>
    </recommendedName>
</protein>
<name>A0A150G1S4_GONPE</name>
<dbReference type="GO" id="GO:0008237">
    <property type="term" value="F:metallopeptidase activity"/>
    <property type="evidence" value="ECO:0007669"/>
    <property type="project" value="TreeGrafter"/>
</dbReference>
<evidence type="ECO:0000313" key="3">
    <source>
        <dbReference type="Proteomes" id="UP000075714"/>
    </source>
</evidence>
<dbReference type="PANTHER" id="PTHR46622">
    <property type="entry name" value="DNA-DEPENDENT METALLOPROTEASE WSS1"/>
    <property type="match status" value="1"/>
</dbReference>
<feature type="domain" description="WLM" evidence="1">
    <location>
        <begin position="1"/>
        <end position="158"/>
    </location>
</feature>
<dbReference type="AlphaFoldDB" id="A0A150G1S4"/>
<dbReference type="InterPro" id="IPR013536">
    <property type="entry name" value="WLM_dom"/>
</dbReference>
<accession>A0A150G1S4</accession>
<evidence type="ECO:0000313" key="2">
    <source>
        <dbReference type="EMBL" id="KXZ43445.1"/>
    </source>
</evidence>
<reference evidence="3" key="1">
    <citation type="journal article" date="2016" name="Nat. Commun.">
        <title>The Gonium pectorale genome demonstrates co-option of cell cycle regulation during the evolution of multicellularity.</title>
        <authorList>
            <person name="Hanschen E.R."/>
            <person name="Marriage T.N."/>
            <person name="Ferris P.J."/>
            <person name="Hamaji T."/>
            <person name="Toyoda A."/>
            <person name="Fujiyama A."/>
            <person name="Neme R."/>
            <person name="Noguchi H."/>
            <person name="Minakuchi Y."/>
            <person name="Suzuki M."/>
            <person name="Kawai-Toyooka H."/>
            <person name="Smith D.R."/>
            <person name="Sparks H."/>
            <person name="Anderson J."/>
            <person name="Bakaric R."/>
            <person name="Luria V."/>
            <person name="Karger A."/>
            <person name="Kirschner M.W."/>
            <person name="Durand P.M."/>
            <person name="Michod R.E."/>
            <person name="Nozaki H."/>
            <person name="Olson B.J."/>
        </authorList>
    </citation>
    <scope>NUCLEOTIDE SEQUENCE [LARGE SCALE GENOMIC DNA]</scope>
    <source>
        <strain evidence="3">NIES-2863</strain>
    </source>
</reference>
<dbReference type="GO" id="GO:0005634">
    <property type="term" value="C:nucleus"/>
    <property type="evidence" value="ECO:0007669"/>
    <property type="project" value="TreeGrafter"/>
</dbReference>
<gene>
    <name evidence="2" type="ORF">GPECTOR_90g532</name>
</gene>
<dbReference type="OrthoDB" id="261960at2759"/>
<keyword evidence="3" id="KW-1185">Reference proteome</keyword>
<comment type="caution">
    <text evidence="2">The sequence shown here is derived from an EMBL/GenBank/DDBJ whole genome shotgun (WGS) entry which is preliminary data.</text>
</comment>
<dbReference type="Pfam" id="PF08325">
    <property type="entry name" value="WLM"/>
    <property type="match status" value="1"/>
</dbReference>
<proteinExistence type="predicted"/>
<dbReference type="PANTHER" id="PTHR46622:SF1">
    <property type="entry name" value="DNA-DEPENDENT METALLOPROTEASE WSS1"/>
    <property type="match status" value="1"/>
</dbReference>
<sequence length="160" mass="17704">MSRYDPKADFKVHDFKSLGKARDAEAMELLKRIAHQANPCLLGLNIGGGGGNTREIRVRLRPARNPDSFLPYESLLETMLHELVHNVRGPHDCAFYKLLDELKAQCEELMAKGVGGTGVGFDGPSVGRLGSHGFLPTHNPDPRRLRDVALKLEPRANRQA</sequence>
<dbReference type="STRING" id="33097.A0A150G1S4"/>
<dbReference type="EMBL" id="LSYV01000091">
    <property type="protein sequence ID" value="KXZ43445.1"/>
    <property type="molecule type" value="Genomic_DNA"/>
</dbReference>
<dbReference type="Proteomes" id="UP000075714">
    <property type="component" value="Unassembled WGS sequence"/>
</dbReference>
<dbReference type="GO" id="GO:0006281">
    <property type="term" value="P:DNA repair"/>
    <property type="evidence" value="ECO:0007669"/>
    <property type="project" value="TreeGrafter"/>
</dbReference>
<evidence type="ECO:0000259" key="1">
    <source>
        <dbReference type="PROSITE" id="PS51397"/>
    </source>
</evidence>
<dbReference type="PROSITE" id="PS51397">
    <property type="entry name" value="WLM"/>
    <property type="match status" value="1"/>
</dbReference>